<organism evidence="2 3">
    <name type="scientific">Leifsonia kafniensis</name>
    <dbReference type="NCBI Taxonomy" id="475957"/>
    <lineage>
        <taxon>Bacteria</taxon>
        <taxon>Bacillati</taxon>
        <taxon>Actinomycetota</taxon>
        <taxon>Actinomycetes</taxon>
        <taxon>Micrococcales</taxon>
        <taxon>Microbacteriaceae</taxon>
        <taxon>Leifsonia</taxon>
    </lineage>
</organism>
<dbReference type="InterPro" id="IPR002933">
    <property type="entry name" value="Peptidase_M20"/>
</dbReference>
<protein>
    <submittedName>
        <fullName evidence="2">M20 family metallopeptidase</fullName>
    </submittedName>
</protein>
<dbReference type="Proteomes" id="UP001501803">
    <property type="component" value="Unassembled WGS sequence"/>
</dbReference>
<proteinExistence type="predicted"/>
<evidence type="ECO:0000259" key="1">
    <source>
        <dbReference type="Pfam" id="PF07687"/>
    </source>
</evidence>
<dbReference type="CDD" id="cd03886">
    <property type="entry name" value="M20_Acy1"/>
    <property type="match status" value="1"/>
</dbReference>
<dbReference type="Gene3D" id="3.40.630.10">
    <property type="entry name" value="Zn peptidases"/>
    <property type="match status" value="1"/>
</dbReference>
<dbReference type="PANTHER" id="PTHR11014:SF63">
    <property type="entry name" value="METALLOPEPTIDASE, PUTATIVE (AFU_ORTHOLOGUE AFUA_6G09600)-RELATED"/>
    <property type="match status" value="1"/>
</dbReference>
<reference evidence="3" key="1">
    <citation type="journal article" date="2019" name="Int. J. Syst. Evol. Microbiol.">
        <title>The Global Catalogue of Microorganisms (GCM) 10K type strain sequencing project: providing services to taxonomists for standard genome sequencing and annotation.</title>
        <authorList>
            <consortium name="The Broad Institute Genomics Platform"/>
            <consortium name="The Broad Institute Genome Sequencing Center for Infectious Disease"/>
            <person name="Wu L."/>
            <person name="Ma J."/>
        </authorList>
    </citation>
    <scope>NUCLEOTIDE SEQUENCE [LARGE SCALE GENOMIC DNA]</scope>
    <source>
        <strain evidence="3">JCM 17021</strain>
    </source>
</reference>
<keyword evidence="3" id="KW-1185">Reference proteome</keyword>
<gene>
    <name evidence="2" type="ORF">GCM10022381_17720</name>
</gene>
<dbReference type="NCBIfam" id="TIGR01891">
    <property type="entry name" value="amidohydrolases"/>
    <property type="match status" value="1"/>
</dbReference>
<dbReference type="InterPro" id="IPR011650">
    <property type="entry name" value="Peptidase_M20_dimer"/>
</dbReference>
<accession>A0ABP7KFQ1</accession>
<dbReference type="InterPro" id="IPR017439">
    <property type="entry name" value="Amidohydrolase"/>
</dbReference>
<dbReference type="PANTHER" id="PTHR11014">
    <property type="entry name" value="PEPTIDASE M20 FAMILY MEMBER"/>
    <property type="match status" value="1"/>
</dbReference>
<dbReference type="InterPro" id="IPR036264">
    <property type="entry name" value="Bact_exopeptidase_dim_dom"/>
</dbReference>
<dbReference type="Gene3D" id="3.30.70.360">
    <property type="match status" value="1"/>
</dbReference>
<dbReference type="RefSeq" id="WP_345065047.1">
    <property type="nucleotide sequence ID" value="NZ_BAABCN010000003.1"/>
</dbReference>
<name>A0ABP7KFQ1_9MICO</name>
<dbReference type="EMBL" id="BAABCN010000003">
    <property type="protein sequence ID" value="GAA3875489.1"/>
    <property type="molecule type" value="Genomic_DNA"/>
</dbReference>
<dbReference type="Pfam" id="PF07687">
    <property type="entry name" value="M20_dimer"/>
    <property type="match status" value="1"/>
</dbReference>
<dbReference type="SUPFAM" id="SSF53187">
    <property type="entry name" value="Zn-dependent exopeptidases"/>
    <property type="match status" value="1"/>
</dbReference>
<evidence type="ECO:0000313" key="2">
    <source>
        <dbReference type="EMBL" id="GAA3875489.1"/>
    </source>
</evidence>
<dbReference type="SUPFAM" id="SSF55031">
    <property type="entry name" value="Bacterial exopeptidase dimerisation domain"/>
    <property type="match status" value="1"/>
</dbReference>
<sequence length="395" mass="41163">MSFVDDAQLILPDLIGLRRAIHADPELGLEVPRTQRRVLDALTPLGLEVQTGSGLSSVVAVLRGAHPGPTVVLRGDMDALPMVEETGLEYASTCAAMHACGHDLHVAGLVGAARLLHARRDTLAGNVIFMFQPGEELGDGAAMMLAEGLLDAAGSAPVAAYGIHVVPGERGIFSTRPGALMAGAAELVVTVHGRGGHGSMPHLTRDPVPVIAELITALQTFVTRRFDVFDPVVLSVTQLAAGGVARNVVADAATLGATVRFLSAEACGRLQRELPGLVNGIAAAHGCTAELEFELVSPATVNDVVLTPAALATLRALFGTERVWESAAPVMGSEDFSHVLERVPGAFIFLRATPVEIDLEQAAPNHSSRVLFDDSVLADQAAALAELAWSHLGVA</sequence>
<dbReference type="PIRSF" id="PIRSF005962">
    <property type="entry name" value="Pept_M20D_amidohydro"/>
    <property type="match status" value="1"/>
</dbReference>
<feature type="domain" description="Peptidase M20 dimerisation" evidence="1">
    <location>
        <begin position="183"/>
        <end position="274"/>
    </location>
</feature>
<comment type="caution">
    <text evidence="2">The sequence shown here is derived from an EMBL/GenBank/DDBJ whole genome shotgun (WGS) entry which is preliminary data.</text>
</comment>
<evidence type="ECO:0000313" key="3">
    <source>
        <dbReference type="Proteomes" id="UP001501803"/>
    </source>
</evidence>
<dbReference type="Pfam" id="PF01546">
    <property type="entry name" value="Peptidase_M20"/>
    <property type="match status" value="1"/>
</dbReference>